<dbReference type="InterPro" id="IPR013083">
    <property type="entry name" value="Znf_RING/FYVE/PHD"/>
</dbReference>
<dbReference type="SUPFAM" id="SSF57850">
    <property type="entry name" value="RING/U-box"/>
    <property type="match status" value="1"/>
</dbReference>
<evidence type="ECO:0000256" key="4">
    <source>
        <dbReference type="ARBA" id="ARBA00022801"/>
    </source>
</evidence>
<evidence type="ECO:0000313" key="12">
    <source>
        <dbReference type="Proteomes" id="UP001642540"/>
    </source>
</evidence>
<dbReference type="Pfam" id="PF01074">
    <property type="entry name" value="Glyco_hydro_38N"/>
    <property type="match status" value="1"/>
</dbReference>
<protein>
    <recommendedName>
        <fullName evidence="13">E3 ubiquitin-protein ligase SHPRH</fullName>
    </recommendedName>
</protein>
<dbReference type="Proteomes" id="UP001642540">
    <property type="component" value="Unassembled WGS sequence"/>
</dbReference>
<dbReference type="Pfam" id="PF00271">
    <property type="entry name" value="Helicase_C"/>
    <property type="match status" value="1"/>
</dbReference>
<dbReference type="InterPro" id="IPR011013">
    <property type="entry name" value="Gal_mutarotase_sf_dom"/>
</dbReference>
<keyword evidence="4" id="KW-0378">Hydrolase</keyword>
<dbReference type="SMART" id="SM00249">
    <property type="entry name" value="PHD"/>
    <property type="match status" value="1"/>
</dbReference>
<evidence type="ECO:0000256" key="3">
    <source>
        <dbReference type="ARBA" id="ARBA00022771"/>
    </source>
</evidence>
<evidence type="ECO:0000256" key="6">
    <source>
        <dbReference type="ARBA" id="ARBA00023295"/>
    </source>
</evidence>
<dbReference type="PANTHER" id="PTHR45865:SF1">
    <property type="entry name" value="E3 UBIQUITIN-PROTEIN LIGASE SHPRH"/>
    <property type="match status" value="1"/>
</dbReference>
<feature type="region of interest" description="Disordered" evidence="8">
    <location>
        <begin position="745"/>
        <end position="851"/>
    </location>
</feature>
<dbReference type="Pfam" id="PF21324">
    <property type="entry name" value="SHPRH_helical-2nd"/>
    <property type="match status" value="2"/>
</dbReference>
<dbReference type="Pfam" id="PF21325">
    <property type="entry name" value="SHPRH_helical-1st"/>
    <property type="match status" value="1"/>
</dbReference>
<dbReference type="SMART" id="SM00872">
    <property type="entry name" value="Alpha-mann_mid"/>
    <property type="match status" value="1"/>
</dbReference>
<dbReference type="PROSITE" id="PS00518">
    <property type="entry name" value="ZF_RING_1"/>
    <property type="match status" value="1"/>
</dbReference>
<dbReference type="SMART" id="SM00490">
    <property type="entry name" value="HELICc"/>
    <property type="match status" value="1"/>
</dbReference>
<dbReference type="InterPro" id="IPR027417">
    <property type="entry name" value="P-loop_NTPase"/>
</dbReference>
<dbReference type="InterPro" id="IPR048686">
    <property type="entry name" value="SHPRH_helical_1st"/>
</dbReference>
<name>A0ABP1Q397_9HEXA</name>
<keyword evidence="12" id="KW-1185">Reference proteome</keyword>
<dbReference type="PANTHER" id="PTHR45865">
    <property type="entry name" value="E3 UBIQUITIN-PROTEIN LIGASE SHPRH FAMILY MEMBER"/>
    <property type="match status" value="1"/>
</dbReference>
<dbReference type="InterPro" id="IPR028995">
    <property type="entry name" value="Glyco_hydro_57/38_cen_sf"/>
</dbReference>
<accession>A0ABP1Q397</accession>
<organism evidence="11 12">
    <name type="scientific">Orchesella dallaii</name>
    <dbReference type="NCBI Taxonomy" id="48710"/>
    <lineage>
        <taxon>Eukaryota</taxon>
        <taxon>Metazoa</taxon>
        <taxon>Ecdysozoa</taxon>
        <taxon>Arthropoda</taxon>
        <taxon>Hexapoda</taxon>
        <taxon>Collembola</taxon>
        <taxon>Entomobryomorpha</taxon>
        <taxon>Entomobryoidea</taxon>
        <taxon>Orchesellidae</taxon>
        <taxon>Orchesellinae</taxon>
        <taxon>Orchesella</taxon>
    </lineage>
</organism>
<evidence type="ECO:0008006" key="13">
    <source>
        <dbReference type="Google" id="ProtNLM"/>
    </source>
</evidence>
<keyword evidence="5" id="KW-0862">Zinc</keyword>
<dbReference type="InterPro" id="IPR011682">
    <property type="entry name" value="Glyco_hydro_38_C"/>
</dbReference>
<dbReference type="EMBL" id="CAXLJM020000022">
    <property type="protein sequence ID" value="CAL8087779.1"/>
    <property type="molecule type" value="Genomic_DNA"/>
</dbReference>
<dbReference type="Pfam" id="PF07748">
    <property type="entry name" value="Glyco_hydro_38C"/>
    <property type="match status" value="1"/>
</dbReference>
<evidence type="ECO:0000256" key="5">
    <source>
        <dbReference type="ARBA" id="ARBA00022833"/>
    </source>
</evidence>
<evidence type="ECO:0000256" key="7">
    <source>
        <dbReference type="PROSITE-ProRule" id="PRU00175"/>
    </source>
</evidence>
<dbReference type="CDD" id="cd10810">
    <property type="entry name" value="GH38N_AMII_LAM_like"/>
    <property type="match status" value="1"/>
</dbReference>
<dbReference type="SUPFAM" id="SSF52540">
    <property type="entry name" value="P-loop containing nucleoside triphosphate hydrolases"/>
    <property type="match status" value="3"/>
</dbReference>
<evidence type="ECO:0000259" key="10">
    <source>
        <dbReference type="PROSITE" id="PS51194"/>
    </source>
</evidence>
<dbReference type="InterPro" id="IPR011990">
    <property type="entry name" value="TPR-like_helical_dom_sf"/>
</dbReference>
<dbReference type="Gene3D" id="2.70.98.30">
    <property type="entry name" value="Golgi alpha-mannosidase II, domain 4"/>
    <property type="match status" value="1"/>
</dbReference>
<dbReference type="InterPro" id="IPR001965">
    <property type="entry name" value="Znf_PHD"/>
</dbReference>
<keyword evidence="2" id="KW-0479">Metal-binding</keyword>
<feature type="compositionally biased region" description="Low complexity" evidence="8">
    <location>
        <begin position="334"/>
        <end position="353"/>
    </location>
</feature>
<dbReference type="InterPro" id="IPR049730">
    <property type="entry name" value="SNF2/RAD54-like_C"/>
</dbReference>
<feature type="compositionally biased region" description="Polar residues" evidence="8">
    <location>
        <begin position="324"/>
        <end position="333"/>
    </location>
</feature>
<feature type="compositionally biased region" description="Basic residues" evidence="8">
    <location>
        <begin position="272"/>
        <end position="283"/>
    </location>
</feature>
<dbReference type="InterPro" id="IPR052583">
    <property type="entry name" value="ATP-helicase/E3_Ub-Ligase"/>
</dbReference>
<feature type="compositionally biased region" description="Basic residues" evidence="8">
    <location>
        <begin position="779"/>
        <end position="799"/>
    </location>
</feature>
<dbReference type="InterPro" id="IPR011011">
    <property type="entry name" value="Znf_FYVE_PHD"/>
</dbReference>
<feature type="region of interest" description="Disordered" evidence="8">
    <location>
        <begin position="216"/>
        <end position="300"/>
    </location>
</feature>
<feature type="region of interest" description="Disordered" evidence="8">
    <location>
        <begin position="1"/>
        <end position="26"/>
    </location>
</feature>
<feature type="compositionally biased region" description="Low complexity" evidence="8">
    <location>
        <begin position="835"/>
        <end position="845"/>
    </location>
</feature>
<dbReference type="PROSITE" id="PS50089">
    <property type="entry name" value="ZF_RING_2"/>
    <property type="match status" value="1"/>
</dbReference>
<evidence type="ECO:0000313" key="11">
    <source>
        <dbReference type="EMBL" id="CAL8087779.1"/>
    </source>
</evidence>
<feature type="compositionally biased region" description="Acidic residues" evidence="8">
    <location>
        <begin position="166"/>
        <end position="180"/>
    </location>
</feature>
<dbReference type="InterPro" id="IPR017907">
    <property type="entry name" value="Znf_RING_CS"/>
</dbReference>
<comment type="caution">
    <text evidence="11">The sequence shown here is derived from an EMBL/GenBank/DDBJ whole genome shotgun (WGS) entry which is preliminary data.</text>
</comment>
<dbReference type="SUPFAM" id="SSF88713">
    <property type="entry name" value="Glycoside hydrolase/deacetylase"/>
    <property type="match status" value="1"/>
</dbReference>
<dbReference type="Pfam" id="PF09261">
    <property type="entry name" value="Alpha-mann_mid"/>
    <property type="match status" value="1"/>
</dbReference>
<feature type="compositionally biased region" description="Acidic residues" evidence="8">
    <location>
        <begin position="354"/>
        <end position="369"/>
    </location>
</feature>
<feature type="region of interest" description="Disordered" evidence="8">
    <location>
        <begin position="324"/>
        <end position="402"/>
    </location>
</feature>
<comment type="similarity">
    <text evidence="1">Belongs to the glycosyl hydrolase 38 family.</text>
</comment>
<dbReference type="Gene3D" id="2.60.40.1180">
    <property type="entry name" value="Golgi alpha-mannosidase II"/>
    <property type="match status" value="1"/>
</dbReference>
<dbReference type="InterPro" id="IPR011330">
    <property type="entry name" value="Glyco_hydro/deAcase_b/a-brl"/>
</dbReference>
<dbReference type="SUPFAM" id="SSF88688">
    <property type="entry name" value="Families 57/38 glycoside transferase middle domain"/>
    <property type="match status" value="1"/>
</dbReference>
<dbReference type="SMART" id="SM00184">
    <property type="entry name" value="RING"/>
    <property type="match status" value="1"/>
</dbReference>
<gene>
    <name evidence="11" type="ORF">ODALV1_LOCUS6848</name>
</gene>
<dbReference type="InterPro" id="IPR038718">
    <property type="entry name" value="SNF2-like_sf"/>
</dbReference>
<keyword evidence="3 7" id="KW-0863">Zinc-finger</keyword>
<sequence>MEEDHADVISLSSSEDEDYIPLPSDDIEQEAVVRVRRQRRRRQTIPLHLSDSEVEPASEASNERAELEDSDSIENEEEVTRQHPAVSIGDADEESLLSVGAPGQEELQHRTNDTLVEEASDSDSLPSIGDPEEVGDQEQAQVTNGPVAGFRVRVDSNGEEHFEFASDSDEFQPSEEEDPPLNELLGVVPAVEFALPMAVVASVAERTVQRIRQAAAAVRNRGRTAVAPQRPFFGPGGYPDPSVEPQPGTSSSTQGRRPVRRKSRKQKDVWKPKKRPAQRKPKAPPKPLGPLTIHEDWNGNDDYKDYLKRISKTTQHKLYINFQDGSSSEVPSCSTDTATESTSTETETATQVPGEEEVMVGEEENGEADQDSKAAEVPVPEAPSPSKRFGRKSQAETRPTNSVLSGYKLGHVQFHRCGRQEWLCHNKYELLLSYPTISELTLHVSQHPSSSILHLKTKRTLTKEESLVRPRPKLSRKDSERELIFVVTQHFFYHLDPVAVPLDMFSNRALGHRKTFGIDFNNFDMDKQCFTFDIVLLDSVIVGDHDVHDVPLLRHQQIQDVFTNFLGISPPPPPLELEARQKEDIAWFYGQIRKFHAQENLPPPQISLQPSSLKPTLRQYQRDAVHWMLYRECFFDNYIDHSPSAYLNGVNLTEAFLDKMFIPIELTKHVLSHKDSHKTPEIRKAFYNPFTAYICWNRPNVPPVPSGGILCDEMGLGKTVETLALILLNKKQVPEELEDYFNGKVEEEEEDDNSSSWEELPSSFETSDSSDSDDSNSNSRKRKKRGGLRSKAKKVKKSKQVIQKEQPTRVLRNSRRRAASPCEFKVASEDEVEGESSQSSSQSMSLTKPVASTSTSITVADALSKKLKEIAKPGVKKTRQGKAKPPKLFDAMKVIYDAALSEYRYADMAKCTPKFHGRFYEADLDTRECFECICGGLEQSCRAQDIVKCSVCSSSQHAECVGFDRTLKMLFQRLGRSYLCPHCESLEAPFETKSTLIITPQSISHQWIKEIQRHVQNHRLNILFYKGVSTHGYIPPAKLARYDIVITTYSVLSSELDYVDLPHCSSTDGRRFRNPKRFLTIPSPLTSVLWWRVCLDEAQMVEGIGTKMSIMAGKITATHRWCVTGTPVNKGLQDLFGLFVFMRLYPISYDIWWDALVRDAFYRKETTLLYELFGQLIWRNGKQDVLDQLGIPPQKEVTHWLNFSPVETHFYKQQFEICSNRIVDKINRLKRMNPEMDILNARLSSLDRFSLHGLLSPFLELRQACCHPQIVKGQLISLQKGTLTMEELLDRLVKKTQMQCHEDHRLIVAALNGMAGLFIIQNNFKEAADKYRTVLQSAEKHKEHFQTDSLQLLHTIENLAEILDGNHDGIPFTLRDESLRTDAAELRKKYMKKYADAVKSTQDTVTPLSNAVEELREQFTMHTESWWAAVLKSASRILKIDSLIQSLKQDLLDVTKKNVKTSGSLANKFHDENGLVRVLVKNLLEMDEYRDTVLEGLEELQTKDPSEFVESAIRCHLRQKSSNYYNDSAEEDTKCELCIHHVNFLFYESVIFKMDTKDKINRTGRNYQQRKQMGELADELEEKTRLELLQQEAEDLKATTEHVQLINEELRRGTWGDSETEVILKGIHRFARVNKLSGEISENGSVHIKLMEALKKEFKFLRILWRQLFDQVSALDELSQATTRLMAVTGNLQQYEQPSTSRSVNKQLRSGIVEKTLKIQNIHLIGFHEIEPRMQQMLNDHATGQESISLHLGQLLYLKTLKRNGYGKKGTLNTEDCPICSVQLGKEWSVLRCGHSYCSECVKKMCPNALQSFLCPLCRHSMKFADVSFVDTTENEQDAMEQGSNQLEQRQKAREVKGSHSTKVEAIVETLLQLQDSHPGEKCIIFSTWTEVLEIMANALNQNDIKYSYLNQSGKPFHANLQKFKEREDLQVLLMPLTSGAKGLNIIEATHVLLVEPILNLASELQAIGRVHRIGQTKQTFVHRFYVRRTIEEKLFQILKGQDVSSDDEGSLTVKELQQLILTVSNHDDVGWLKTIDQYYYGSKNHIQWAAVQYTLDSVVEQLQQNPDRRFIYVESAFFWRWWRNQGEKTREIVRKLINNGQLEFIMGGWSMNDEGCTHYSGLIDQMSLGLRYLNDTFGECAIPKIGWQIDSFGHSREQANLFAQMGFDGLFVGRIDYQYKNYLIRNKQMEMIWSGSPDSLGKPSWLFTGVLFNYYQPPDGYCFDITCDDEPINDDPRLADYNVDQKVDTFIRIAKSWASPYGTNHTLMTMGSDFHYMAAHTWFTNLDKLIKYVNKRQVTHSSRVNVLYSTPSCYLQEVNKAKKTLNIKTDDFFPYSNDPHAYWSGYFTSRPTFKYYASQANKFLQVCKQLAVGAFNGKPPQSVISKVWSLAEAVAIVQHHDAITGTARQHVTDDYSLRLAKGMNDCEDVINDAFRKVQPAVNLASLDVPITHLKSSYRVCHLLNISSCGPSEEMKDFIIAIYNPLARDLYNEYVRIPVPTPGWDVYSQNGIIPTQIVPISEPVLQIPGRKSSALYELIFAIDQLPGLTLTNFRISQSLSFSLNQINPVFVGGQDANSSVGPEEEYKIENSRGVKIVLSKTTGFLKTVTQGSLELPVKQNFYYYLGMAGNNSKFAWRASGAYVLRPNTTNSVRNQPTPVTERLLSYSIYKGVHVTEVHQIFTNWISQIIRLYDKSDLVELEWLVGPIPIEDGYGKEILTKYSTSIPTNGVFFTDSNGRHLLKRERYKRETYPFTENEKVAGNYYPVPSRILLSEKDDLLKNGKTFVVLNDRSQGGSSMNDGEIELLIHRRLIDDDAFGVGEPLNEQAFGKGLVARGKHWLLACGKGTGIPISRHREVGQNIFMEKVIAFAEAKSNNISVPNSLLPVPAYHNVLLEPHTFMITALAKLLPSNIHLLTVEPISSSTFLLRLEHFYEAYYDDIVNSQPVKISIQALKNAIPAIKSIKETSLGGNQWIEDMKRLEWITSNEKRYGNSAGNFTFLDENRSPLSGSEYIMLLPMQFKTYIVEIH</sequence>
<feature type="domain" description="Helicase C-terminal" evidence="10">
    <location>
        <begin position="1866"/>
        <end position="2018"/>
    </location>
</feature>
<feature type="domain" description="RING-type" evidence="9">
    <location>
        <begin position="1777"/>
        <end position="1819"/>
    </location>
</feature>
<feature type="compositionally biased region" description="Low complexity" evidence="8">
    <location>
        <begin position="375"/>
        <end position="387"/>
    </location>
</feature>
<dbReference type="InterPro" id="IPR013780">
    <property type="entry name" value="Glyco_hydro_b"/>
</dbReference>
<dbReference type="Pfam" id="PF00176">
    <property type="entry name" value="SNF2-rel_dom"/>
    <property type="match status" value="1"/>
</dbReference>
<dbReference type="Gene3D" id="2.60.40.1360">
    <property type="match status" value="1"/>
</dbReference>
<dbReference type="Gene3D" id="1.25.40.10">
    <property type="entry name" value="Tetratricopeptide repeat domain"/>
    <property type="match status" value="1"/>
</dbReference>
<dbReference type="InterPro" id="IPR000330">
    <property type="entry name" value="SNF2_N"/>
</dbReference>
<dbReference type="Gene3D" id="1.20.1270.50">
    <property type="entry name" value="Glycoside hydrolase family 38, central domain"/>
    <property type="match status" value="2"/>
</dbReference>
<evidence type="ECO:0000256" key="1">
    <source>
        <dbReference type="ARBA" id="ARBA00009792"/>
    </source>
</evidence>
<dbReference type="InterPro" id="IPR014001">
    <property type="entry name" value="Helicase_ATP-bd"/>
</dbReference>
<dbReference type="SMART" id="SM00487">
    <property type="entry name" value="DEXDc"/>
    <property type="match status" value="1"/>
</dbReference>
<evidence type="ECO:0000259" key="9">
    <source>
        <dbReference type="PROSITE" id="PS50089"/>
    </source>
</evidence>
<dbReference type="CDD" id="cd18070">
    <property type="entry name" value="DEXQc_SHPRH"/>
    <property type="match status" value="1"/>
</dbReference>
<dbReference type="Gene3D" id="3.40.50.300">
    <property type="entry name" value="P-loop containing nucleotide triphosphate hydrolases"/>
    <property type="match status" value="1"/>
</dbReference>
<dbReference type="Gene3D" id="3.30.40.10">
    <property type="entry name" value="Zinc/RING finger domain, C3HC4 (zinc finger)"/>
    <property type="match status" value="1"/>
</dbReference>
<dbReference type="InterPro" id="IPR001841">
    <property type="entry name" value="Znf_RING"/>
</dbReference>
<dbReference type="InterPro" id="IPR001650">
    <property type="entry name" value="Helicase_C-like"/>
</dbReference>
<feature type="region of interest" description="Disordered" evidence="8">
    <location>
        <begin position="38"/>
        <end position="147"/>
    </location>
</feature>
<dbReference type="PROSITE" id="PS51194">
    <property type="entry name" value="HELICASE_CTER"/>
    <property type="match status" value="1"/>
</dbReference>
<dbReference type="InterPro" id="IPR037094">
    <property type="entry name" value="Glyco_hydro_38_cen_sf"/>
</dbReference>
<dbReference type="InterPro" id="IPR048695">
    <property type="entry name" value="SHPRH_helical_2nd"/>
</dbReference>
<evidence type="ECO:0000256" key="2">
    <source>
        <dbReference type="ARBA" id="ARBA00022723"/>
    </source>
</evidence>
<proteinExistence type="inferred from homology"/>
<keyword evidence="6" id="KW-0326">Glycosidase</keyword>
<feature type="region of interest" description="Disordered" evidence="8">
    <location>
        <begin position="162"/>
        <end position="181"/>
    </location>
</feature>
<feature type="compositionally biased region" description="Acidic residues" evidence="8">
    <location>
        <begin position="68"/>
        <end position="77"/>
    </location>
</feature>
<dbReference type="InterPro" id="IPR000602">
    <property type="entry name" value="Glyco_hydro_38_N"/>
</dbReference>
<dbReference type="InterPro" id="IPR027291">
    <property type="entry name" value="Glyco_hydro_38_N_sf"/>
</dbReference>
<reference evidence="11 12" key="1">
    <citation type="submission" date="2024-08" db="EMBL/GenBank/DDBJ databases">
        <authorList>
            <person name="Cucini C."/>
            <person name="Frati F."/>
        </authorList>
    </citation>
    <scope>NUCLEOTIDE SEQUENCE [LARGE SCALE GENOMIC DNA]</scope>
</reference>
<dbReference type="InterPro" id="IPR015341">
    <property type="entry name" value="Glyco_hydro_38_cen"/>
</dbReference>
<dbReference type="CDD" id="cd18793">
    <property type="entry name" value="SF2_C_SNF"/>
    <property type="match status" value="1"/>
</dbReference>
<dbReference type="SUPFAM" id="SSF57903">
    <property type="entry name" value="FYVE/PHD zinc finger"/>
    <property type="match status" value="1"/>
</dbReference>
<evidence type="ECO:0000256" key="8">
    <source>
        <dbReference type="SAM" id="MobiDB-lite"/>
    </source>
</evidence>
<dbReference type="Gene3D" id="3.40.50.10810">
    <property type="entry name" value="Tandem AAA-ATPase domain"/>
    <property type="match status" value="2"/>
</dbReference>
<dbReference type="Gene3D" id="3.20.110.10">
    <property type="entry name" value="Glycoside hydrolase 38, N terminal domain"/>
    <property type="match status" value="1"/>
</dbReference>
<dbReference type="SUPFAM" id="SSF74650">
    <property type="entry name" value="Galactose mutarotase-like"/>
    <property type="match status" value="1"/>
</dbReference>
<feature type="compositionally biased region" description="Acidic residues" evidence="8">
    <location>
        <begin position="14"/>
        <end position="26"/>
    </location>
</feature>